<comment type="caution">
    <text evidence="1">The sequence shown here is derived from an EMBL/GenBank/DDBJ whole genome shotgun (WGS) entry which is preliminary data.</text>
</comment>
<organism evidence="1 2">
    <name type="scientific">Winogradskyella vincentii</name>
    <dbReference type="NCBI Taxonomy" id="2877122"/>
    <lineage>
        <taxon>Bacteria</taxon>
        <taxon>Pseudomonadati</taxon>
        <taxon>Bacteroidota</taxon>
        <taxon>Flavobacteriia</taxon>
        <taxon>Flavobacteriales</taxon>
        <taxon>Flavobacteriaceae</taxon>
        <taxon>Winogradskyella</taxon>
    </lineage>
</organism>
<dbReference type="Proteomes" id="UP001198402">
    <property type="component" value="Unassembled WGS sequence"/>
</dbReference>
<dbReference type="InterPro" id="IPR029465">
    <property type="entry name" value="ATPgrasp_TupA"/>
</dbReference>
<name>A0ABS7Y0T3_9FLAO</name>
<gene>
    <name evidence="1" type="ORF">LBV24_09905</name>
</gene>
<evidence type="ECO:0000313" key="1">
    <source>
        <dbReference type="EMBL" id="MCA0153529.1"/>
    </source>
</evidence>
<sequence length="308" mass="36822">MPNNIRRFLLRHLRKMRFLPSKLYVKIHYEYFSGDQLDLANPQDFNAKIEWYKVYFRPKILTTLADKYEVRSFVEEKIGAKYLNELYAVYDSPEKIDFDKLPNSFIIKANHTNGHNIIVKNKKDLDKKKVIKKFKKWLGKNQYYRRGQEWAYKDIKPKIVIEKFLKEDDTDTLADYKFYCFNGEPKFIDVHLDREEDHKSGCYDLEFNLLPFVKSKKFNSSPSDLQKPINFEEMVKVAKLLAKKLPFVRVDLYSVNGKTIFGELTFYPGDARNKFYPEEYNKVIGDYFKLPKLNREKSVINSLEKIEY</sequence>
<evidence type="ECO:0000313" key="2">
    <source>
        <dbReference type="Proteomes" id="UP001198402"/>
    </source>
</evidence>
<accession>A0ABS7Y0T3</accession>
<dbReference type="RefSeq" id="WP_224478487.1">
    <property type="nucleotide sequence ID" value="NZ_JAIUJS010000004.1"/>
</dbReference>
<dbReference type="Pfam" id="PF14305">
    <property type="entry name" value="ATPgrasp_TupA"/>
    <property type="match status" value="1"/>
</dbReference>
<keyword evidence="2" id="KW-1185">Reference proteome</keyword>
<proteinExistence type="predicted"/>
<reference evidence="2" key="1">
    <citation type="submission" date="2023-07" db="EMBL/GenBank/DDBJ databases">
        <authorList>
            <person name="Yue Y."/>
        </authorList>
    </citation>
    <scope>NUCLEOTIDE SEQUENCE [LARGE SCALE GENOMIC DNA]</scope>
    <source>
        <strain evidence="2">2Y89</strain>
    </source>
</reference>
<protein>
    <submittedName>
        <fullName evidence="1">Glycosyltransferase</fullName>
    </submittedName>
</protein>
<dbReference type="EMBL" id="JAIUJS010000004">
    <property type="protein sequence ID" value="MCA0153529.1"/>
    <property type="molecule type" value="Genomic_DNA"/>
</dbReference>